<dbReference type="SUPFAM" id="SSF54427">
    <property type="entry name" value="NTF2-like"/>
    <property type="match status" value="1"/>
</dbReference>
<dbReference type="RefSeq" id="WP_139100832.1">
    <property type="nucleotide sequence ID" value="NZ_VDFW01000062.1"/>
</dbReference>
<dbReference type="EMBL" id="VDFW01000062">
    <property type="protein sequence ID" value="TNC18717.1"/>
    <property type="molecule type" value="Genomic_DNA"/>
</dbReference>
<dbReference type="Pfam" id="PF13577">
    <property type="entry name" value="SnoaL_4"/>
    <property type="match status" value="1"/>
</dbReference>
<evidence type="ECO:0000259" key="2">
    <source>
        <dbReference type="Pfam" id="PF13577"/>
    </source>
</evidence>
<dbReference type="AlphaFoldDB" id="A0A5C4LP70"/>
<protein>
    <submittedName>
        <fullName evidence="3">Nuclear transport factor 2 family protein</fullName>
    </submittedName>
</protein>
<keyword evidence="4" id="KW-1185">Reference proteome</keyword>
<evidence type="ECO:0000313" key="4">
    <source>
        <dbReference type="Proteomes" id="UP000305546"/>
    </source>
</evidence>
<dbReference type="OrthoDB" id="7605094at2"/>
<sequence length="173" mass="19629">MSLALDRSLIADRLELSDLLARLSRAVDRADRAGIIACYAEESYDDHGAGFKGSGREFADYICGGSPTSAQALFLLHHLGQQLFDIEGDEAFGETAYMMDMKTGDGKFVHACGRYLDYFQRIDGRWRVKYRRVVSEWTGAIDADEFPRSDTQLRSARDRSDPLYDRKRWPDSV</sequence>
<dbReference type="InterPro" id="IPR032710">
    <property type="entry name" value="NTF2-like_dom_sf"/>
</dbReference>
<feature type="domain" description="SnoaL-like" evidence="2">
    <location>
        <begin position="10"/>
        <end position="132"/>
    </location>
</feature>
<dbReference type="InterPro" id="IPR037401">
    <property type="entry name" value="SnoaL-like"/>
</dbReference>
<proteinExistence type="predicted"/>
<feature type="region of interest" description="Disordered" evidence="1">
    <location>
        <begin position="148"/>
        <end position="173"/>
    </location>
</feature>
<feature type="compositionally biased region" description="Basic and acidic residues" evidence="1">
    <location>
        <begin position="155"/>
        <end position="173"/>
    </location>
</feature>
<name>A0A5C4LP70_9PSEU</name>
<accession>A0A5C4LP70</accession>
<evidence type="ECO:0000313" key="3">
    <source>
        <dbReference type="EMBL" id="TNC18717.1"/>
    </source>
</evidence>
<evidence type="ECO:0000256" key="1">
    <source>
        <dbReference type="SAM" id="MobiDB-lite"/>
    </source>
</evidence>
<organism evidence="3 4">
    <name type="scientific">Amycolatopsis alkalitolerans</name>
    <dbReference type="NCBI Taxonomy" id="2547244"/>
    <lineage>
        <taxon>Bacteria</taxon>
        <taxon>Bacillati</taxon>
        <taxon>Actinomycetota</taxon>
        <taxon>Actinomycetes</taxon>
        <taxon>Pseudonocardiales</taxon>
        <taxon>Pseudonocardiaceae</taxon>
        <taxon>Amycolatopsis</taxon>
    </lineage>
</organism>
<dbReference type="Gene3D" id="3.10.450.50">
    <property type="match status" value="1"/>
</dbReference>
<gene>
    <name evidence="3" type="ORF">FG385_33500</name>
</gene>
<reference evidence="3 4" key="1">
    <citation type="submission" date="2019-06" db="EMBL/GenBank/DDBJ databases">
        <title>Amycolatopsis alkalitolerans sp. nov., isolated from Gastrodia elata Blume.</title>
        <authorList>
            <person name="Narsing Rao M.P."/>
            <person name="Li W.J."/>
        </authorList>
    </citation>
    <scope>NUCLEOTIDE SEQUENCE [LARGE SCALE GENOMIC DNA]</scope>
    <source>
        <strain evidence="3 4">SYSUP0005</strain>
    </source>
</reference>
<comment type="caution">
    <text evidence="3">The sequence shown here is derived from an EMBL/GenBank/DDBJ whole genome shotgun (WGS) entry which is preliminary data.</text>
</comment>
<dbReference type="Proteomes" id="UP000305546">
    <property type="component" value="Unassembled WGS sequence"/>
</dbReference>